<dbReference type="Proteomes" id="UP001159428">
    <property type="component" value="Unassembled WGS sequence"/>
</dbReference>
<sequence>MPVSKVQLSQGGEMMIIGATPNPIPPTVSTTKMKRRGKVKNWSRRDLLLKQKEIMDKVLRVDARIANLRNIFDGMEEPQRYLILMCSIKGKHIYKIAFKQFQHKWASRDFTKKKFL</sequence>
<comment type="caution">
    <text evidence="1">The sequence shown here is derived from an EMBL/GenBank/DDBJ whole genome shotgun (WGS) entry which is preliminary data.</text>
</comment>
<evidence type="ECO:0000313" key="1">
    <source>
        <dbReference type="EMBL" id="CAH3149887.1"/>
    </source>
</evidence>
<protein>
    <submittedName>
        <fullName evidence="1">Uncharacterized protein</fullName>
    </submittedName>
</protein>
<reference evidence="1 2" key="1">
    <citation type="submission" date="2022-05" db="EMBL/GenBank/DDBJ databases">
        <authorList>
            <consortium name="Genoscope - CEA"/>
            <person name="William W."/>
        </authorList>
    </citation>
    <scope>NUCLEOTIDE SEQUENCE [LARGE SCALE GENOMIC DNA]</scope>
</reference>
<keyword evidence="2" id="KW-1185">Reference proteome</keyword>
<gene>
    <name evidence="1" type="ORF">PMEA_00024549</name>
</gene>
<organism evidence="1 2">
    <name type="scientific">Pocillopora meandrina</name>
    <dbReference type="NCBI Taxonomy" id="46732"/>
    <lineage>
        <taxon>Eukaryota</taxon>
        <taxon>Metazoa</taxon>
        <taxon>Cnidaria</taxon>
        <taxon>Anthozoa</taxon>
        <taxon>Hexacorallia</taxon>
        <taxon>Scleractinia</taxon>
        <taxon>Astrocoeniina</taxon>
        <taxon>Pocilloporidae</taxon>
        <taxon>Pocillopora</taxon>
    </lineage>
</organism>
<proteinExistence type="predicted"/>
<name>A0AAU9XM42_9CNID</name>
<evidence type="ECO:0000313" key="2">
    <source>
        <dbReference type="Proteomes" id="UP001159428"/>
    </source>
</evidence>
<accession>A0AAU9XM42</accession>
<dbReference type="AlphaFoldDB" id="A0AAU9XM42"/>
<dbReference type="EMBL" id="CALNXJ010000046">
    <property type="protein sequence ID" value="CAH3149887.1"/>
    <property type="molecule type" value="Genomic_DNA"/>
</dbReference>